<evidence type="ECO:0000256" key="1">
    <source>
        <dbReference type="ARBA" id="ARBA00004141"/>
    </source>
</evidence>
<dbReference type="Gene3D" id="3.30.70.1350">
    <property type="entry name" value="Cation efflux protein, cytoplasmic domain"/>
    <property type="match status" value="1"/>
</dbReference>
<evidence type="ECO:0000259" key="8">
    <source>
        <dbReference type="Pfam" id="PF01545"/>
    </source>
</evidence>
<protein>
    <submittedName>
        <fullName evidence="10">Cation diffusion facilitator family transporter</fullName>
    </submittedName>
</protein>
<dbReference type="RefSeq" id="WP_382359476.1">
    <property type="nucleotide sequence ID" value="NZ_JBHTGR010000045.1"/>
</dbReference>
<reference evidence="11" key="1">
    <citation type="journal article" date="2019" name="Int. J. Syst. Evol. Microbiol.">
        <title>The Global Catalogue of Microorganisms (GCM) 10K type strain sequencing project: providing services to taxonomists for standard genome sequencing and annotation.</title>
        <authorList>
            <consortium name="The Broad Institute Genomics Platform"/>
            <consortium name="The Broad Institute Genome Sequencing Center for Infectious Disease"/>
            <person name="Wu L."/>
            <person name="Ma J."/>
        </authorList>
    </citation>
    <scope>NUCLEOTIDE SEQUENCE [LARGE SCALE GENOMIC DNA]</scope>
    <source>
        <strain evidence="11">JCM 30234</strain>
    </source>
</reference>
<dbReference type="InterPro" id="IPR036837">
    <property type="entry name" value="Cation_efflux_CTD_sf"/>
</dbReference>
<dbReference type="Proteomes" id="UP001596620">
    <property type="component" value="Unassembled WGS sequence"/>
</dbReference>
<feature type="transmembrane region" description="Helical" evidence="7">
    <location>
        <begin position="77"/>
        <end position="97"/>
    </location>
</feature>
<evidence type="ECO:0000256" key="2">
    <source>
        <dbReference type="ARBA" id="ARBA00022448"/>
    </source>
</evidence>
<organism evidence="10 11">
    <name type="scientific">Lentibacillus kimchii</name>
    <dbReference type="NCBI Taxonomy" id="1542911"/>
    <lineage>
        <taxon>Bacteria</taxon>
        <taxon>Bacillati</taxon>
        <taxon>Bacillota</taxon>
        <taxon>Bacilli</taxon>
        <taxon>Bacillales</taxon>
        <taxon>Bacillaceae</taxon>
        <taxon>Lentibacillus</taxon>
    </lineage>
</organism>
<comment type="caution">
    <text evidence="10">The sequence shown here is derived from an EMBL/GenBank/DDBJ whole genome shotgun (WGS) entry which is preliminary data.</text>
</comment>
<feature type="transmembrane region" description="Helical" evidence="7">
    <location>
        <begin position="206"/>
        <end position="224"/>
    </location>
</feature>
<dbReference type="InterPro" id="IPR058533">
    <property type="entry name" value="Cation_efflux_TM"/>
</dbReference>
<keyword evidence="5 7" id="KW-0472">Membrane</keyword>
<evidence type="ECO:0000313" key="10">
    <source>
        <dbReference type="EMBL" id="MFC7747573.1"/>
    </source>
</evidence>
<dbReference type="EMBL" id="JBHTGR010000045">
    <property type="protein sequence ID" value="MFC7747573.1"/>
    <property type="molecule type" value="Genomic_DNA"/>
</dbReference>
<evidence type="ECO:0000256" key="6">
    <source>
        <dbReference type="SAM" id="MobiDB-lite"/>
    </source>
</evidence>
<evidence type="ECO:0000256" key="5">
    <source>
        <dbReference type="ARBA" id="ARBA00023136"/>
    </source>
</evidence>
<dbReference type="SUPFAM" id="SSF161111">
    <property type="entry name" value="Cation efflux protein transmembrane domain-like"/>
    <property type="match status" value="1"/>
</dbReference>
<feature type="domain" description="Cation efflux protein cytoplasmic" evidence="9">
    <location>
        <begin position="235"/>
        <end position="309"/>
    </location>
</feature>
<evidence type="ECO:0000256" key="3">
    <source>
        <dbReference type="ARBA" id="ARBA00022692"/>
    </source>
</evidence>
<dbReference type="InterPro" id="IPR027470">
    <property type="entry name" value="Cation_efflux_CTD"/>
</dbReference>
<dbReference type="SUPFAM" id="SSF160240">
    <property type="entry name" value="Cation efflux protein cytoplasmic domain-like"/>
    <property type="match status" value="1"/>
</dbReference>
<dbReference type="NCBIfam" id="TIGR01297">
    <property type="entry name" value="CDF"/>
    <property type="match status" value="1"/>
</dbReference>
<feature type="compositionally biased region" description="Basic and acidic residues" evidence="6">
    <location>
        <begin position="313"/>
        <end position="331"/>
    </location>
</feature>
<dbReference type="Pfam" id="PF01545">
    <property type="entry name" value="Cation_efflux"/>
    <property type="match status" value="1"/>
</dbReference>
<dbReference type="InterPro" id="IPR040177">
    <property type="entry name" value="SLC30A9"/>
</dbReference>
<dbReference type="InterPro" id="IPR027469">
    <property type="entry name" value="Cation_efflux_TMD_sf"/>
</dbReference>
<dbReference type="PANTHER" id="PTHR13414:SF9">
    <property type="entry name" value="PROTON-COUPLED ZINC ANTIPORTER SLC30A9, MITOCHONDRIAL"/>
    <property type="match status" value="1"/>
</dbReference>
<feature type="transmembrane region" description="Helical" evidence="7">
    <location>
        <begin position="117"/>
        <end position="136"/>
    </location>
</feature>
<feature type="transmembrane region" description="Helical" evidence="7">
    <location>
        <begin position="20"/>
        <end position="43"/>
    </location>
</feature>
<dbReference type="InterPro" id="IPR002524">
    <property type="entry name" value="Cation_efflux"/>
</dbReference>
<sequence>MKELFRLLKQGSMSSLWASIINAVVAITKGVVFFITGNVAMFAELMHSIGDTVNQAFVYIGSALSNKPPTDRFPEGFARLVNLVLLGAVLIVGVLAYETIKKGINRIIAPPESNEWLWLNVSVLGIAMILEGFVWFKSMKEITADLGGEDIKGFNIISESFKNVGKANPATKLVFLEDAVATSGAFIAIIAIFIGAYTPFQSAEGYASVVIGLMLFLVVGRIFLDNAAGALGAADQDMVKKVGEYVYEEPKVKDIRKLAVMQEGNELHAELKIELESDMTIAEADQIHDNIEKKILDEKRITDVIIEFDDHDDTQHWDESKNETKNSEKGSGDGQSKQ</sequence>
<evidence type="ECO:0000259" key="9">
    <source>
        <dbReference type="Pfam" id="PF16916"/>
    </source>
</evidence>
<dbReference type="PANTHER" id="PTHR13414">
    <property type="entry name" value="HUEL-CATION TRANSPORTER"/>
    <property type="match status" value="1"/>
</dbReference>
<keyword evidence="11" id="KW-1185">Reference proteome</keyword>
<evidence type="ECO:0000256" key="4">
    <source>
        <dbReference type="ARBA" id="ARBA00022989"/>
    </source>
</evidence>
<evidence type="ECO:0000256" key="7">
    <source>
        <dbReference type="SAM" id="Phobius"/>
    </source>
</evidence>
<evidence type="ECO:0000313" key="11">
    <source>
        <dbReference type="Proteomes" id="UP001596620"/>
    </source>
</evidence>
<keyword evidence="3 7" id="KW-0812">Transmembrane</keyword>
<proteinExistence type="predicted"/>
<feature type="transmembrane region" description="Helical" evidence="7">
    <location>
        <begin position="179"/>
        <end position="200"/>
    </location>
</feature>
<name>A0ABW2UX64_9BACI</name>
<keyword evidence="2" id="KW-0813">Transport</keyword>
<dbReference type="Gene3D" id="1.20.1510.10">
    <property type="entry name" value="Cation efflux protein transmembrane domain"/>
    <property type="match status" value="1"/>
</dbReference>
<accession>A0ABW2UX64</accession>
<gene>
    <name evidence="10" type="ORF">ACFQU8_10085</name>
</gene>
<keyword evidence="4 7" id="KW-1133">Transmembrane helix</keyword>
<dbReference type="Pfam" id="PF16916">
    <property type="entry name" value="ZT_dimer"/>
    <property type="match status" value="1"/>
</dbReference>
<feature type="region of interest" description="Disordered" evidence="6">
    <location>
        <begin position="312"/>
        <end position="338"/>
    </location>
</feature>
<feature type="domain" description="Cation efflux protein transmembrane" evidence="8">
    <location>
        <begin position="18"/>
        <end position="227"/>
    </location>
</feature>
<comment type="subcellular location">
    <subcellularLocation>
        <location evidence="1">Membrane</location>
        <topology evidence="1">Multi-pass membrane protein</topology>
    </subcellularLocation>
</comment>